<evidence type="ECO:0008006" key="3">
    <source>
        <dbReference type="Google" id="ProtNLM"/>
    </source>
</evidence>
<dbReference type="InterPro" id="IPR027417">
    <property type="entry name" value="P-loop_NTPase"/>
</dbReference>
<dbReference type="Proteomes" id="UP000192330">
    <property type="component" value="Unassembled WGS sequence"/>
</dbReference>
<keyword evidence="2" id="KW-1185">Reference proteome</keyword>
<evidence type="ECO:0000313" key="2">
    <source>
        <dbReference type="Proteomes" id="UP000192330"/>
    </source>
</evidence>
<reference evidence="1 2" key="1">
    <citation type="submission" date="2017-04" db="EMBL/GenBank/DDBJ databases">
        <authorList>
            <person name="Afonso C.L."/>
            <person name="Miller P.J."/>
            <person name="Scott M.A."/>
            <person name="Spackman E."/>
            <person name="Goraichik I."/>
            <person name="Dimitrov K.M."/>
            <person name="Suarez D.L."/>
            <person name="Swayne D.E."/>
        </authorList>
    </citation>
    <scope>NUCLEOTIDE SEQUENCE [LARGE SCALE GENOMIC DNA]</scope>
    <source>
        <strain evidence="1 2">CGMCC 1.12644</strain>
    </source>
</reference>
<name>A0A1W1ZAN0_9RHOB</name>
<accession>A0A1W1ZAN0</accession>
<dbReference type="EMBL" id="FWYD01000001">
    <property type="protein sequence ID" value="SMC45464.1"/>
    <property type="molecule type" value="Genomic_DNA"/>
</dbReference>
<dbReference type="OrthoDB" id="8481769at2"/>
<dbReference type="SUPFAM" id="SSF52540">
    <property type="entry name" value="P-loop containing nucleoside triphosphate hydrolases"/>
    <property type="match status" value="1"/>
</dbReference>
<dbReference type="AlphaFoldDB" id="A0A1W1ZAN0"/>
<dbReference type="STRING" id="1387277.SAMN06295998_101404"/>
<gene>
    <name evidence="1" type="ORF">SAMN06295998_101404</name>
</gene>
<dbReference type="Gene3D" id="3.40.50.300">
    <property type="entry name" value="P-loop containing nucleotide triphosphate hydrolases"/>
    <property type="match status" value="1"/>
</dbReference>
<organism evidence="1 2">
    <name type="scientific">Primorskyibacter flagellatus</name>
    <dbReference type="NCBI Taxonomy" id="1387277"/>
    <lineage>
        <taxon>Bacteria</taxon>
        <taxon>Pseudomonadati</taxon>
        <taxon>Pseudomonadota</taxon>
        <taxon>Alphaproteobacteria</taxon>
        <taxon>Rhodobacterales</taxon>
        <taxon>Roseobacteraceae</taxon>
        <taxon>Primorskyibacter</taxon>
    </lineage>
</organism>
<proteinExistence type="predicted"/>
<evidence type="ECO:0000313" key="1">
    <source>
        <dbReference type="EMBL" id="SMC45464.1"/>
    </source>
</evidence>
<dbReference type="RefSeq" id="WP_084350118.1">
    <property type="nucleotide sequence ID" value="NZ_FWYD01000001.1"/>
</dbReference>
<sequence>MRRRRITFLIGAHKTATTHLQRSLQASAEPLAEHGIAAVGPMPLGADLIPFAELAGKRTDHAFLQMVAEAFLSKYCGSASHAVLMNENIMGQLRPKPLLRGSRLYAPAPDRLERLCALFPDHDLDFGLAIRNPADFLVSAWGEDMKGGAFYPFRDYIRGVDLTRLSWADLVTRLQNAAGGCPFTIWQYEEYPAMVPALLKHLLGEEAACNVHLKGGRVNPGLSSDAVALLRKGGDPGQQAFKAAQAAFPKSATHPAFDPWDAATRQCFNASYARDIAAIRALPGVTIPG</sequence>
<protein>
    <recommendedName>
        <fullName evidence="3">Sulfotransferase family protein</fullName>
    </recommendedName>
</protein>